<evidence type="ECO:0000256" key="6">
    <source>
        <dbReference type="SAM" id="SignalP"/>
    </source>
</evidence>
<name>A0ABM1M217_NICVS</name>
<evidence type="ECO:0000313" key="9">
    <source>
        <dbReference type="RefSeq" id="XP_017768617.1"/>
    </source>
</evidence>
<keyword evidence="6" id="KW-0732">Signal</keyword>
<dbReference type="RefSeq" id="XP_017768617.1">
    <property type="nucleotide sequence ID" value="XM_017913128.1"/>
</dbReference>
<evidence type="ECO:0000256" key="5">
    <source>
        <dbReference type="ARBA" id="ARBA00023315"/>
    </source>
</evidence>
<comment type="catalytic activity">
    <reaction evidence="1">
        <text>N-terminal L-glutaminyl-[peptide] = N-terminal 5-oxo-L-prolyl-[peptide] + NH4(+)</text>
        <dbReference type="Rhea" id="RHEA:23652"/>
        <dbReference type="Rhea" id="RHEA-COMP:11736"/>
        <dbReference type="Rhea" id="RHEA-COMP:11846"/>
        <dbReference type="ChEBI" id="CHEBI:28938"/>
        <dbReference type="ChEBI" id="CHEBI:64722"/>
        <dbReference type="ChEBI" id="CHEBI:87215"/>
        <dbReference type="EC" id="2.3.2.5"/>
    </reaction>
</comment>
<dbReference type="CDD" id="cd03880">
    <property type="entry name" value="M28_QC_like"/>
    <property type="match status" value="1"/>
</dbReference>
<keyword evidence="8" id="KW-1185">Reference proteome</keyword>
<dbReference type="InterPro" id="IPR040234">
    <property type="entry name" value="QC/QCL"/>
</dbReference>
<accession>A0ABM1M217</accession>
<gene>
    <name evidence="9" type="primary">LOC108556846</name>
</gene>
<evidence type="ECO:0000259" key="7">
    <source>
        <dbReference type="Pfam" id="PF04389"/>
    </source>
</evidence>
<evidence type="ECO:0000256" key="2">
    <source>
        <dbReference type="ARBA" id="ARBA00006014"/>
    </source>
</evidence>
<dbReference type="InterPro" id="IPR007484">
    <property type="entry name" value="Peptidase_M28"/>
</dbReference>
<dbReference type="GeneID" id="108556846"/>
<keyword evidence="5" id="KW-0012">Acyltransferase</keyword>
<protein>
    <recommendedName>
        <fullName evidence="3">glutaminyl-peptide cyclotransferase</fullName>
        <ecNumber evidence="3">2.3.2.5</ecNumber>
    </recommendedName>
</protein>
<evidence type="ECO:0000256" key="3">
    <source>
        <dbReference type="ARBA" id="ARBA00012012"/>
    </source>
</evidence>
<comment type="similarity">
    <text evidence="2">Belongs to the glutaminyl-peptide cyclotransferase family.</text>
</comment>
<dbReference type="Gene3D" id="3.40.630.10">
    <property type="entry name" value="Zn peptidases"/>
    <property type="match status" value="1"/>
</dbReference>
<dbReference type="InterPro" id="IPR037457">
    <property type="entry name" value="M28_QC"/>
</dbReference>
<organism evidence="8 9">
    <name type="scientific">Nicrophorus vespilloides</name>
    <name type="common">Boreal carrion beetle</name>
    <dbReference type="NCBI Taxonomy" id="110193"/>
    <lineage>
        <taxon>Eukaryota</taxon>
        <taxon>Metazoa</taxon>
        <taxon>Ecdysozoa</taxon>
        <taxon>Arthropoda</taxon>
        <taxon>Hexapoda</taxon>
        <taxon>Insecta</taxon>
        <taxon>Pterygota</taxon>
        <taxon>Neoptera</taxon>
        <taxon>Endopterygota</taxon>
        <taxon>Coleoptera</taxon>
        <taxon>Polyphaga</taxon>
        <taxon>Staphyliniformia</taxon>
        <taxon>Silphidae</taxon>
        <taxon>Nicrophorinae</taxon>
        <taxon>Nicrophorus</taxon>
    </lineage>
</organism>
<feature type="signal peptide" evidence="6">
    <location>
        <begin position="1"/>
        <end position="23"/>
    </location>
</feature>
<evidence type="ECO:0000256" key="4">
    <source>
        <dbReference type="ARBA" id="ARBA00022679"/>
    </source>
</evidence>
<proteinExistence type="inferred from homology"/>
<feature type="domain" description="Peptidase M28" evidence="7">
    <location>
        <begin position="110"/>
        <end position="337"/>
    </location>
</feature>
<dbReference type="PANTHER" id="PTHR12283">
    <property type="entry name" value="GLUTAMINYL-PEPTIDE CYCLOTRANSFERASE"/>
    <property type="match status" value="1"/>
</dbReference>
<dbReference type="EC" id="2.3.2.5" evidence="3"/>
<evidence type="ECO:0000313" key="8">
    <source>
        <dbReference type="Proteomes" id="UP000695000"/>
    </source>
</evidence>
<feature type="chain" id="PRO_5046650901" description="glutaminyl-peptide cyclotransferase" evidence="6">
    <location>
        <begin position="24"/>
        <end position="366"/>
    </location>
</feature>
<reference evidence="9" key="1">
    <citation type="submission" date="2025-08" db="UniProtKB">
        <authorList>
            <consortium name="RefSeq"/>
        </authorList>
    </citation>
    <scope>IDENTIFICATION</scope>
    <source>
        <tissue evidence="9">Whole Larva</tissue>
    </source>
</reference>
<dbReference type="SUPFAM" id="SSF53187">
    <property type="entry name" value="Zn-dependent exopeptidases"/>
    <property type="match status" value="1"/>
</dbReference>
<keyword evidence="4" id="KW-0808">Transferase</keyword>
<evidence type="ECO:0000256" key="1">
    <source>
        <dbReference type="ARBA" id="ARBA00000001"/>
    </source>
</evidence>
<dbReference type="Proteomes" id="UP000695000">
    <property type="component" value="Unplaced"/>
</dbReference>
<sequence>MVFASKMLLHFVFSLCFLHSIHSLEFAQLKNAHRLHKLGNSQIEYVSKLSDVGHMEDVLDNILIERVVGTPNHDKVHDYIVNELKKLEYDVEVDTFHERTPTMGHLKFRNIIGTLNPRAERFLTLACHYDSKYFKNDVFLGATDSAVPCAMMLNLAKVLKNDLQKVMGNEVTLQLLFLDGEEAFLRWGPTDSLYGARHLADAWHRSVSSTKSGLDVNKLQRMDAFVLLDLIGTPDPTFFSYFPKTERLFVALADAEDKLMNMGQLKKYSKNAQQKYFKRRSSPSFVEDDHVPFMIRGVPILHLIPKEFPKEWHTPADNRDAVDMTTVENLNKILRVFVCEYLHVPLDIETDGIEKSSNQHIPRNEL</sequence>
<dbReference type="Pfam" id="PF04389">
    <property type="entry name" value="Peptidase_M28"/>
    <property type="match status" value="1"/>
</dbReference>
<dbReference type="PANTHER" id="PTHR12283:SF6">
    <property type="entry name" value="GLUTAMINYL-PEPTIDE CYCLOTRANSFERASE-RELATED"/>
    <property type="match status" value="1"/>
</dbReference>